<feature type="compositionally biased region" description="Polar residues" evidence="1">
    <location>
        <begin position="132"/>
        <end position="142"/>
    </location>
</feature>
<feature type="region of interest" description="Disordered" evidence="1">
    <location>
        <begin position="122"/>
        <end position="174"/>
    </location>
</feature>
<feature type="region of interest" description="Disordered" evidence="1">
    <location>
        <begin position="349"/>
        <end position="383"/>
    </location>
</feature>
<proteinExistence type="predicted"/>
<dbReference type="GO" id="GO:0043622">
    <property type="term" value="P:cortical microtubule organization"/>
    <property type="evidence" value="ECO:0007669"/>
    <property type="project" value="TreeGrafter"/>
</dbReference>
<protein>
    <submittedName>
        <fullName evidence="2">Uncharacterized protein</fullName>
    </submittedName>
</protein>
<feature type="region of interest" description="Disordered" evidence="1">
    <location>
        <begin position="200"/>
        <end position="318"/>
    </location>
</feature>
<feature type="compositionally biased region" description="Polar residues" evidence="1">
    <location>
        <begin position="370"/>
        <end position="379"/>
    </location>
</feature>
<feature type="region of interest" description="Disordered" evidence="1">
    <location>
        <begin position="397"/>
        <end position="417"/>
    </location>
</feature>
<feature type="compositionally biased region" description="Low complexity" evidence="1">
    <location>
        <begin position="299"/>
        <end position="312"/>
    </location>
</feature>
<comment type="caution">
    <text evidence="2">The sequence shown here is derived from an EMBL/GenBank/DDBJ whole genome shotgun (WGS) entry which is preliminary data.</text>
</comment>
<dbReference type="PANTHER" id="PTHR31949">
    <property type="entry name" value="GASTRIC MUCIN-LIKE PROTEIN"/>
    <property type="match status" value="1"/>
</dbReference>
<name>A0AAD4JGH7_PERFH</name>
<feature type="compositionally biased region" description="Polar residues" evidence="1">
    <location>
        <begin position="200"/>
        <end position="218"/>
    </location>
</feature>
<dbReference type="GO" id="GO:0055028">
    <property type="term" value="C:cortical microtubule"/>
    <property type="evidence" value="ECO:0007669"/>
    <property type="project" value="TreeGrafter"/>
</dbReference>
<dbReference type="EMBL" id="SDAM02000058">
    <property type="protein sequence ID" value="KAH6833420.1"/>
    <property type="molecule type" value="Genomic_DNA"/>
</dbReference>
<organism evidence="2 3">
    <name type="scientific">Perilla frutescens var. hirtella</name>
    <name type="common">Perilla citriodora</name>
    <name type="synonym">Perilla setoyensis</name>
    <dbReference type="NCBI Taxonomy" id="608512"/>
    <lineage>
        <taxon>Eukaryota</taxon>
        <taxon>Viridiplantae</taxon>
        <taxon>Streptophyta</taxon>
        <taxon>Embryophyta</taxon>
        <taxon>Tracheophyta</taxon>
        <taxon>Spermatophyta</taxon>
        <taxon>Magnoliopsida</taxon>
        <taxon>eudicotyledons</taxon>
        <taxon>Gunneridae</taxon>
        <taxon>Pentapetalae</taxon>
        <taxon>asterids</taxon>
        <taxon>lamiids</taxon>
        <taxon>Lamiales</taxon>
        <taxon>Lamiaceae</taxon>
        <taxon>Nepetoideae</taxon>
        <taxon>Elsholtzieae</taxon>
        <taxon>Perilla</taxon>
    </lineage>
</organism>
<evidence type="ECO:0000313" key="3">
    <source>
        <dbReference type="Proteomes" id="UP001190926"/>
    </source>
</evidence>
<sequence length="417" mass="46143">MNRRDASDVFHKPRRISNCFKDRDEELSFFRDLKNREKDQTACLLQPVSEEFEANGSFGLCRINSGGRKGAGLEFHAESGKNDYNWLKTPPATPLFPSLEMEANGQELVMQREIPIIQPLSRFAGNSEENKTTTNSRATTPNLKPKLPQRHKTPTGRPSIPSSLEKRNMKTAPVVSQKPNITCTDKMKSVFTPIIKSVTPKESQPNFSTSNMSRSTGMEPNKPLNRGVSPIVRPAISGVSNETPPNLRTTNRPASATRGRPTYQNMSAPQKQDMNTNTKIRRQSCSPSVTRGRKLESDGNAANQSSGAIAQQGGSGSRVQVLGSRMVDKFMIARMSNADDRKMKIKMNGSLNESSRSTSNGEERQPNKIKLNSSLNESSGFGRLMSKNSLDMALKHMDIQRDSSNGRKIGMVPGRRS</sequence>
<dbReference type="Proteomes" id="UP001190926">
    <property type="component" value="Unassembled WGS sequence"/>
</dbReference>
<keyword evidence="3" id="KW-1185">Reference proteome</keyword>
<feature type="compositionally biased region" description="Polar residues" evidence="1">
    <location>
        <begin position="238"/>
        <end position="254"/>
    </location>
</feature>
<feature type="compositionally biased region" description="Polar residues" evidence="1">
    <location>
        <begin position="349"/>
        <end position="360"/>
    </location>
</feature>
<evidence type="ECO:0000256" key="1">
    <source>
        <dbReference type="SAM" id="MobiDB-lite"/>
    </source>
</evidence>
<dbReference type="PANTHER" id="PTHR31949:SF6">
    <property type="entry name" value="DUF4005 DOMAIN-CONTAINING PROTEIN"/>
    <property type="match status" value="1"/>
</dbReference>
<accession>A0AAD4JGH7</accession>
<reference evidence="2 3" key="1">
    <citation type="journal article" date="2021" name="Nat. Commun.">
        <title>Incipient diploidization of the medicinal plant Perilla within 10,000 years.</title>
        <authorList>
            <person name="Zhang Y."/>
            <person name="Shen Q."/>
            <person name="Leng L."/>
            <person name="Zhang D."/>
            <person name="Chen S."/>
            <person name="Shi Y."/>
            <person name="Ning Z."/>
            <person name="Chen S."/>
        </authorList>
    </citation>
    <scope>NUCLEOTIDE SEQUENCE [LARGE SCALE GENOMIC DNA]</scope>
    <source>
        <strain evidence="3">cv. PC099</strain>
    </source>
</reference>
<gene>
    <name evidence="2" type="ORF">C2S53_012642</name>
</gene>
<evidence type="ECO:0000313" key="2">
    <source>
        <dbReference type="EMBL" id="KAH6833420.1"/>
    </source>
</evidence>
<feature type="compositionally biased region" description="Polar residues" evidence="1">
    <location>
        <begin position="262"/>
        <end position="289"/>
    </location>
</feature>
<dbReference type="AlphaFoldDB" id="A0AAD4JGH7"/>